<feature type="chain" id="PRO_5001651735" description="PKD domain-containing protein" evidence="2">
    <location>
        <begin position="20"/>
        <end position="370"/>
    </location>
</feature>
<evidence type="ECO:0000313" key="4">
    <source>
        <dbReference type="EMBL" id="AIE85102.1"/>
    </source>
</evidence>
<feature type="signal peptide" evidence="2">
    <location>
        <begin position="1"/>
        <end position="19"/>
    </location>
</feature>
<dbReference type="Pfam" id="PF18911">
    <property type="entry name" value="PKD_4"/>
    <property type="match status" value="1"/>
</dbReference>
<dbReference type="OrthoDB" id="9802683at2"/>
<dbReference type="InterPro" id="IPR000601">
    <property type="entry name" value="PKD_dom"/>
</dbReference>
<evidence type="ECO:0000256" key="1">
    <source>
        <dbReference type="SAM" id="MobiDB-lite"/>
    </source>
</evidence>
<dbReference type="EMBL" id="CP007139">
    <property type="protein sequence ID" value="AIE85102.1"/>
    <property type="molecule type" value="Genomic_DNA"/>
</dbReference>
<dbReference type="InterPro" id="IPR022409">
    <property type="entry name" value="PKD/Chitinase_dom"/>
</dbReference>
<feature type="compositionally biased region" description="Gly residues" evidence="1">
    <location>
        <begin position="105"/>
        <end position="131"/>
    </location>
</feature>
<protein>
    <recommendedName>
        <fullName evidence="3">PKD domain-containing protein</fullName>
    </recommendedName>
</protein>
<dbReference type="Gene3D" id="2.60.40.10">
    <property type="entry name" value="Immunoglobulins"/>
    <property type="match status" value="1"/>
</dbReference>
<organism evidence="4 5">
    <name type="scientific">Fimbriimonas ginsengisoli Gsoil 348</name>
    <dbReference type="NCBI Taxonomy" id="661478"/>
    <lineage>
        <taxon>Bacteria</taxon>
        <taxon>Bacillati</taxon>
        <taxon>Armatimonadota</taxon>
        <taxon>Fimbriimonadia</taxon>
        <taxon>Fimbriimonadales</taxon>
        <taxon>Fimbriimonadaceae</taxon>
        <taxon>Fimbriimonas</taxon>
    </lineage>
</organism>
<dbReference type="SMART" id="SM00089">
    <property type="entry name" value="PKD"/>
    <property type="match status" value="1"/>
</dbReference>
<evidence type="ECO:0000313" key="5">
    <source>
        <dbReference type="Proteomes" id="UP000027982"/>
    </source>
</evidence>
<sequence length="370" mass="36824">MNKVLLATLASAITGVAAAQAPTVLYTPARDMKDQGIGVKYWGSGVISETDETAYEGTHSIRVSTRNFFQGGVMTFSNPVNLSNDFANKANLLKLTFKVAEGGTTSSGGGVGAPAGAGGGGKGGIRGGGAPGGPPGGFPGGFPGGPGGFGGGKGGGGGAPGGFGGGGQGGAPGGFPGAPGQGKGGFGGFGGAGGLSGGTTSASVLKTLRFVITTSDGKKSEVYAPVNVNATGERGWLTVAVPLQAISGLDRTNKQITAIALAGDATTTFYVGDMRIVNDSTPIRGEINQGNLNLGAGEEATLTGYGFGGSSILRYTWDFDDSDGIQVDAEGQTVKRKFRKPGTYTITLTVSDFYGLKQPYTTTIKAVINP</sequence>
<keyword evidence="5" id="KW-1185">Reference proteome</keyword>
<dbReference type="AlphaFoldDB" id="A0A068NP10"/>
<dbReference type="eggNOG" id="COG3291">
    <property type="taxonomic scope" value="Bacteria"/>
</dbReference>
<keyword evidence="2" id="KW-0732">Signal</keyword>
<proteinExistence type="predicted"/>
<dbReference type="RefSeq" id="WP_025226306.1">
    <property type="nucleotide sequence ID" value="NZ_CP007139.1"/>
</dbReference>
<dbReference type="STRING" id="661478.OP10G_1734"/>
<dbReference type="InterPro" id="IPR013783">
    <property type="entry name" value="Ig-like_fold"/>
</dbReference>
<dbReference type="Proteomes" id="UP000027982">
    <property type="component" value="Chromosome"/>
</dbReference>
<dbReference type="KEGG" id="fgi:OP10G_1734"/>
<dbReference type="SUPFAM" id="SSF49299">
    <property type="entry name" value="PKD domain"/>
    <property type="match status" value="1"/>
</dbReference>
<evidence type="ECO:0000256" key="2">
    <source>
        <dbReference type="SAM" id="SignalP"/>
    </source>
</evidence>
<accession>A0A068NP10</accession>
<feature type="domain" description="PKD" evidence="3">
    <location>
        <begin position="296"/>
        <end position="355"/>
    </location>
</feature>
<dbReference type="HOGENOM" id="CLU_747531_0_0_0"/>
<dbReference type="PROSITE" id="PS50093">
    <property type="entry name" value="PKD"/>
    <property type="match status" value="1"/>
</dbReference>
<gene>
    <name evidence="4" type="ORF">OP10G_1734</name>
</gene>
<dbReference type="InterPro" id="IPR035986">
    <property type="entry name" value="PKD_dom_sf"/>
</dbReference>
<dbReference type="CDD" id="cd00146">
    <property type="entry name" value="PKD"/>
    <property type="match status" value="1"/>
</dbReference>
<reference evidence="4 5" key="1">
    <citation type="journal article" date="2014" name="PLoS ONE">
        <title>The first complete genome sequence of the class fimbriimonadia in the phylum armatimonadetes.</title>
        <authorList>
            <person name="Hu Z.Y."/>
            <person name="Wang Y.Z."/>
            <person name="Im W.T."/>
            <person name="Wang S.Y."/>
            <person name="Zhao G.P."/>
            <person name="Zheng H.J."/>
            <person name="Quan Z.X."/>
        </authorList>
    </citation>
    <scope>NUCLEOTIDE SEQUENCE [LARGE SCALE GENOMIC DNA]</scope>
    <source>
        <strain evidence="4">Gsoil 348</strain>
    </source>
</reference>
<evidence type="ECO:0000259" key="3">
    <source>
        <dbReference type="PROSITE" id="PS50093"/>
    </source>
</evidence>
<name>A0A068NP10_FIMGI</name>
<feature type="region of interest" description="Disordered" evidence="1">
    <location>
        <begin position="104"/>
        <end position="185"/>
    </location>
</feature>
<feature type="compositionally biased region" description="Gly residues" evidence="1">
    <location>
        <begin position="138"/>
        <end position="185"/>
    </location>
</feature>